<accession>A0A810N914</accession>
<reference evidence="2" key="1">
    <citation type="submission" date="2020-08" db="EMBL/GenBank/DDBJ databases">
        <title>Whole genome shotgun sequence of Polymorphospora rubra NBRC 101157.</title>
        <authorList>
            <person name="Komaki H."/>
            <person name="Tamura T."/>
        </authorList>
    </citation>
    <scope>NUCLEOTIDE SEQUENCE</scope>
    <source>
        <strain evidence="2">NBRC 101157</strain>
    </source>
</reference>
<dbReference type="AlphaFoldDB" id="A0A810N914"/>
<keyword evidence="3" id="KW-1185">Reference proteome</keyword>
<evidence type="ECO:0008006" key="4">
    <source>
        <dbReference type="Google" id="ProtNLM"/>
    </source>
</evidence>
<name>A0A810N914_9ACTN</name>
<sequence>MVSRSGAPTARATMARSTTGRPLARTFAATAGTIFLIIGILGFIPGITTDYYALQFAGHHSDAKLLGIFQTSVLHNIVHLAFGVAGLAMSRTAAAARTFLIGGGAIYLVLWLYGLAVGYDSPANFIPMNTADNWLHLGLGIGLIALGLASTRGAGQRPRTPSGR</sequence>
<feature type="transmembrane region" description="Helical" evidence="1">
    <location>
        <begin position="67"/>
        <end position="87"/>
    </location>
</feature>
<keyword evidence="1" id="KW-1133">Transmembrane helix</keyword>
<dbReference type="EMBL" id="AP023359">
    <property type="protein sequence ID" value="BCJ69896.1"/>
    <property type="molecule type" value="Genomic_DNA"/>
</dbReference>
<feature type="transmembrane region" description="Helical" evidence="1">
    <location>
        <begin position="134"/>
        <end position="154"/>
    </location>
</feature>
<dbReference type="Pfam" id="PF14325">
    <property type="entry name" value="DUF4383"/>
    <property type="match status" value="1"/>
</dbReference>
<dbReference type="Proteomes" id="UP000680866">
    <property type="component" value="Chromosome"/>
</dbReference>
<keyword evidence="1" id="KW-0812">Transmembrane</keyword>
<dbReference type="KEGG" id="pry:Prubr_69170"/>
<evidence type="ECO:0000313" key="2">
    <source>
        <dbReference type="EMBL" id="BCJ69896.1"/>
    </source>
</evidence>
<evidence type="ECO:0000313" key="3">
    <source>
        <dbReference type="Proteomes" id="UP000680866"/>
    </source>
</evidence>
<keyword evidence="1" id="KW-0472">Membrane</keyword>
<gene>
    <name evidence="2" type="ORF">Prubr_69170</name>
</gene>
<organism evidence="2 3">
    <name type="scientific">Polymorphospora rubra</name>
    <dbReference type="NCBI Taxonomy" id="338584"/>
    <lineage>
        <taxon>Bacteria</taxon>
        <taxon>Bacillati</taxon>
        <taxon>Actinomycetota</taxon>
        <taxon>Actinomycetes</taxon>
        <taxon>Micromonosporales</taxon>
        <taxon>Micromonosporaceae</taxon>
        <taxon>Polymorphospora</taxon>
    </lineage>
</organism>
<feature type="transmembrane region" description="Helical" evidence="1">
    <location>
        <begin position="26"/>
        <end position="47"/>
    </location>
</feature>
<proteinExistence type="predicted"/>
<protein>
    <recommendedName>
        <fullName evidence="4">DUF4383 domain-containing protein</fullName>
    </recommendedName>
</protein>
<dbReference type="RefSeq" id="WP_212819466.1">
    <property type="nucleotide sequence ID" value="NZ_AP023359.1"/>
</dbReference>
<feature type="transmembrane region" description="Helical" evidence="1">
    <location>
        <begin position="94"/>
        <end position="114"/>
    </location>
</feature>
<evidence type="ECO:0000256" key="1">
    <source>
        <dbReference type="SAM" id="Phobius"/>
    </source>
</evidence>